<proteinExistence type="inferred from homology"/>
<accession>A0A6C7E1V8</accession>
<reference evidence="4 5" key="1">
    <citation type="journal article" date="2013" name="Int. J. Syst. Evol. Microbiol.">
        <title>Ilumatobacter nonamiense sp. nov. and Ilumatobacter coccineum sp. nov., isolated from seashore sand.</title>
        <authorList>
            <person name="Matsumoto A."/>
            <person name="Kasai H."/>
            <person name="Matsuo Y."/>
            <person name="Shizuri Y."/>
            <person name="Ichikawa N."/>
            <person name="Fujita N."/>
            <person name="Omura S."/>
            <person name="Takahashi Y."/>
        </authorList>
    </citation>
    <scope>NUCLEOTIDE SEQUENCE [LARGE SCALE GENOMIC DNA]</scope>
    <source>
        <strain evidence="5">NBRC 103263 / KCTC 29153 / YM16-304</strain>
    </source>
</reference>
<dbReference type="RefSeq" id="WP_015439740.1">
    <property type="nucleotide sequence ID" value="NC_020520.1"/>
</dbReference>
<dbReference type="Proteomes" id="UP000011863">
    <property type="component" value="Chromosome"/>
</dbReference>
<evidence type="ECO:0000313" key="5">
    <source>
        <dbReference type="Proteomes" id="UP000011863"/>
    </source>
</evidence>
<gene>
    <name evidence="4" type="primary">fabG</name>
    <name evidence="4" type="ORF">YM304_01780</name>
</gene>
<dbReference type="KEGG" id="aym:YM304_01780"/>
<dbReference type="GO" id="GO:0004316">
    <property type="term" value="F:3-oxoacyl-[acyl-carrier-protein] reductase (NADPH) activity"/>
    <property type="evidence" value="ECO:0007669"/>
    <property type="project" value="UniProtKB-EC"/>
</dbReference>
<keyword evidence="5" id="KW-1185">Reference proteome</keyword>
<dbReference type="SUPFAM" id="SSF51735">
    <property type="entry name" value="NAD(P)-binding Rossmann-fold domains"/>
    <property type="match status" value="1"/>
</dbReference>
<dbReference type="SMART" id="SM00822">
    <property type="entry name" value="PKS_KR"/>
    <property type="match status" value="1"/>
</dbReference>
<evidence type="ECO:0000313" key="4">
    <source>
        <dbReference type="EMBL" id="BAN00492.1"/>
    </source>
</evidence>
<dbReference type="AlphaFoldDB" id="A0A6C7E1V8"/>
<dbReference type="InterPro" id="IPR002347">
    <property type="entry name" value="SDR_fam"/>
</dbReference>
<dbReference type="PRINTS" id="PR00080">
    <property type="entry name" value="SDRFAMILY"/>
</dbReference>
<name>A0A6C7E1V8_ILUCY</name>
<dbReference type="Pfam" id="PF13561">
    <property type="entry name" value="adh_short_C2"/>
    <property type="match status" value="1"/>
</dbReference>
<comment type="similarity">
    <text evidence="1">Belongs to the short-chain dehydrogenases/reductases (SDR) family.</text>
</comment>
<dbReference type="Gene3D" id="3.40.50.720">
    <property type="entry name" value="NAD(P)-binding Rossmann-like Domain"/>
    <property type="match status" value="1"/>
</dbReference>
<dbReference type="EC" id="1.1.1.100" evidence="4"/>
<organism evidence="4 5">
    <name type="scientific">Ilumatobacter coccineus (strain NBRC 103263 / KCTC 29153 / YM16-304)</name>
    <dbReference type="NCBI Taxonomy" id="1313172"/>
    <lineage>
        <taxon>Bacteria</taxon>
        <taxon>Bacillati</taxon>
        <taxon>Actinomycetota</taxon>
        <taxon>Acidimicrobiia</taxon>
        <taxon>Acidimicrobiales</taxon>
        <taxon>Ilumatobacteraceae</taxon>
        <taxon>Ilumatobacter</taxon>
    </lineage>
</organism>
<dbReference type="FunFam" id="3.40.50.720:FF:000084">
    <property type="entry name" value="Short-chain dehydrogenase reductase"/>
    <property type="match status" value="1"/>
</dbReference>
<dbReference type="PRINTS" id="PR00081">
    <property type="entry name" value="GDHRDH"/>
</dbReference>
<dbReference type="InterPro" id="IPR020904">
    <property type="entry name" value="Sc_DH/Rdtase_CS"/>
</dbReference>
<dbReference type="PANTHER" id="PTHR43639">
    <property type="entry name" value="OXIDOREDUCTASE, SHORT-CHAIN DEHYDROGENASE/REDUCTASE FAMILY (AFU_ORTHOLOGUE AFUA_5G02870)"/>
    <property type="match status" value="1"/>
</dbReference>
<protein>
    <submittedName>
        <fullName evidence="4">3-oxoacyl-[acyl-carrier-protein] reductase</fullName>
        <ecNumber evidence="4">1.1.1.100</ecNumber>
    </submittedName>
</protein>
<evidence type="ECO:0000256" key="2">
    <source>
        <dbReference type="ARBA" id="ARBA00023002"/>
    </source>
</evidence>
<feature type="domain" description="Ketoreductase" evidence="3">
    <location>
        <begin position="12"/>
        <end position="191"/>
    </location>
</feature>
<dbReference type="PANTHER" id="PTHR43639:SF1">
    <property type="entry name" value="SHORT-CHAIN DEHYDROGENASE_REDUCTASE FAMILY PROTEIN"/>
    <property type="match status" value="1"/>
</dbReference>
<keyword evidence="2 4" id="KW-0560">Oxidoreductase</keyword>
<sequence>MPETASDRLDSKVALVTGSTRGIGRAIAERLAAAGATVVIHGRTEEGCAATAAEIPGSIPIAAKMTSATVGDRLVADVVEAAGRIDIVVNNAGVALDNFITGVTDERWNDTLAANLTAPFAVIRAATRVFKEQGTGGAVVNLTSTSGERGNAGQAAYAASKGGLHAITQTAARELGRFGVRVNSLSPLAATEMNGLVDPERRAFVAKGLPLGEVAEPSQIAEAVAFLVSDRAAFITGELLHVDGGFHLS</sequence>
<evidence type="ECO:0000259" key="3">
    <source>
        <dbReference type="SMART" id="SM00822"/>
    </source>
</evidence>
<evidence type="ECO:0000256" key="1">
    <source>
        <dbReference type="ARBA" id="ARBA00006484"/>
    </source>
</evidence>
<dbReference type="PROSITE" id="PS00061">
    <property type="entry name" value="ADH_SHORT"/>
    <property type="match status" value="1"/>
</dbReference>
<dbReference type="InterPro" id="IPR036291">
    <property type="entry name" value="NAD(P)-bd_dom_sf"/>
</dbReference>
<dbReference type="EMBL" id="AP012057">
    <property type="protein sequence ID" value="BAN00492.1"/>
    <property type="molecule type" value="Genomic_DNA"/>
</dbReference>
<dbReference type="InterPro" id="IPR057326">
    <property type="entry name" value="KR_dom"/>
</dbReference>